<evidence type="ECO:0000256" key="4">
    <source>
        <dbReference type="ARBA" id="ARBA00022844"/>
    </source>
</evidence>
<evidence type="ECO:0000256" key="5">
    <source>
        <dbReference type="ARBA" id="ARBA00022884"/>
    </source>
</evidence>
<keyword evidence="2 9" id="KW-1139">Helical capsid protein</keyword>
<dbReference type="Pfam" id="PF03216">
    <property type="entry name" value="Rhabdo_ncap_2"/>
    <property type="match status" value="1"/>
</dbReference>
<dbReference type="EMBL" id="BK061792">
    <property type="protein sequence ID" value="DAZ90772.1"/>
    <property type="molecule type" value="Viral_cRNA"/>
</dbReference>
<dbReference type="GO" id="GO:0030430">
    <property type="term" value="C:host cell cytoplasm"/>
    <property type="evidence" value="ECO:0007669"/>
    <property type="project" value="UniProtKB-SubCell"/>
</dbReference>
<dbReference type="GO" id="GO:0019029">
    <property type="term" value="C:helical viral capsid"/>
    <property type="evidence" value="ECO:0007669"/>
    <property type="project" value="UniProtKB-UniRule"/>
</dbReference>
<evidence type="ECO:0000313" key="10">
    <source>
        <dbReference type="EMBL" id="DAZ90772.1"/>
    </source>
</evidence>
<organism evidence="10">
    <name type="scientific">Picea virus 1</name>
    <dbReference type="NCBI Taxonomy" id="2977979"/>
    <lineage>
        <taxon>Viruses</taxon>
        <taxon>Riboviria</taxon>
        <taxon>Orthornavirae</taxon>
        <taxon>Negarnaviricota</taxon>
        <taxon>Haploviricotina</taxon>
        <taxon>Monjiviricetes</taxon>
        <taxon>Mononegavirales</taxon>
        <taxon>Rhabdoviridae</taxon>
        <taxon>Betarhabdovirinae</taxon>
        <taxon>Alphagymnorhavirus</taxon>
        <taxon>Alphagymnorhavirus piceae</taxon>
    </lineage>
</organism>
<evidence type="ECO:0000256" key="3">
    <source>
        <dbReference type="ARBA" id="ARBA00022561"/>
    </source>
</evidence>
<accession>A0A9N6YJG2</accession>
<keyword evidence="4 9" id="KW-0946">Virion</keyword>
<evidence type="ECO:0000256" key="7">
    <source>
        <dbReference type="ARBA" id="ARBA00023274"/>
    </source>
</evidence>
<keyword evidence="9" id="KW-1035">Host cytoplasm</keyword>
<proteinExistence type="inferred from homology"/>
<evidence type="ECO:0000256" key="1">
    <source>
        <dbReference type="ARBA" id="ARBA00014389"/>
    </source>
</evidence>
<comment type="similarity">
    <text evidence="9">Belongs to the nucleorhabdovirus nucleocapsid protein family.</text>
</comment>
<comment type="subunit">
    <text evidence="9">Homomultimerizes to form the nucleocapsid. Binds to viral genomic RNA.</text>
</comment>
<dbReference type="GO" id="GO:1990904">
    <property type="term" value="C:ribonucleoprotein complex"/>
    <property type="evidence" value="ECO:0007669"/>
    <property type="project" value="UniProtKB-UniRule"/>
</dbReference>
<comment type="subcellular location">
    <subcellularLocation>
        <location evidence="9">Virion</location>
    </subcellularLocation>
    <subcellularLocation>
        <location evidence="9">Host cytoplasm</location>
    </subcellularLocation>
</comment>
<evidence type="ECO:0000256" key="9">
    <source>
        <dbReference type="RuleBase" id="RU369108"/>
    </source>
</evidence>
<evidence type="ECO:0000256" key="8">
    <source>
        <dbReference type="ARBA" id="ARBA00033344"/>
    </source>
</evidence>
<evidence type="ECO:0000256" key="6">
    <source>
        <dbReference type="ARBA" id="ARBA00023086"/>
    </source>
</evidence>
<name>A0A9N6YJG2_9RHAB</name>
<sequence>MMNVMLPDKDKYKNVSKNFTKGVLSNLDWTDDKLIGRDDFELPELDQLSMTTLVKQVFPRLETGVSERTVGEIIVIAWNARSPGKTDKRIFPPVSDCNTLQSPSSDILDTEIMTATGHASNIQWPGNDLQTCQAAGYVCLTLLRMFAKPADSYKKAMTNIRNSYQNFYDRVFPIQPFEIRDQVLTDIYIQFANRAIYRNAAAGLIYHLPDCKDHEGLLEYTYSMHLKSTGMRAWGLFRTVAGEMGVETKSLLNVLDIKATQRGLACIADMIMIFEAEEAILKASKRSRKTYEFARLYDKESFADLQTKACIPLTLTLGSLSKMVFTKGTMGNVLDMAALKDIDDYSKKLYENFAKRIYDYYHKSTDAAAANPVYEVAVTDTA</sequence>
<keyword evidence="7 9" id="KW-0687">Ribonucleoprotein</keyword>
<keyword evidence="5 9" id="KW-0694">RNA-binding</keyword>
<dbReference type="InterPro" id="IPR004902">
    <property type="entry name" value="Rhabdo_ncap_2"/>
</dbReference>
<protein>
    <recommendedName>
        <fullName evidence="1 9">Nucleoprotein</fullName>
        <shortName evidence="9">NP</shortName>
        <shortName evidence="9">Protein N</shortName>
    </recommendedName>
    <alternativeName>
        <fullName evidence="8 9">Nucleocapsid protein</fullName>
    </alternativeName>
</protein>
<evidence type="ECO:0000256" key="2">
    <source>
        <dbReference type="ARBA" id="ARBA00022497"/>
    </source>
</evidence>
<comment type="function">
    <text evidence="9">Encapsidates the genome, protecting it from nucleases. The encapsidated genomic RNA is termed the nucleocapsid (NC) and serves as template for viral transcription and replication.</text>
</comment>
<dbReference type="GO" id="GO:0003723">
    <property type="term" value="F:RNA binding"/>
    <property type="evidence" value="ECO:0007669"/>
    <property type="project" value="UniProtKB-UniRule"/>
</dbReference>
<reference evidence="10" key="1">
    <citation type="journal article" date="2022" name="bioRxiv">
        <title>Unlocking the hidden genetic diversity of varicosaviruses, the neglected plant rhabdoviruses.</title>
        <authorList>
            <person name="Bejerman N."/>
            <person name="Dietzgen R.G."/>
            <person name="Debat H."/>
        </authorList>
    </citation>
    <scope>NUCLEOTIDE SEQUENCE</scope>
</reference>
<dbReference type="GO" id="GO:0019013">
    <property type="term" value="C:viral nucleocapsid"/>
    <property type="evidence" value="ECO:0007669"/>
    <property type="project" value="UniProtKB-UniRule"/>
</dbReference>
<keyword evidence="3 9" id="KW-0167">Capsid protein</keyword>
<keyword evidence="6 9" id="KW-0543">Viral nucleoprotein</keyword>